<comment type="similarity">
    <text evidence="1">Belongs to the calycin superfamily. Fatty-acid binding protein (FABP) family.</text>
</comment>
<accession>A0A9J7ME01</accession>
<dbReference type="Proteomes" id="UP000001554">
    <property type="component" value="Chromosome 15"/>
</dbReference>
<dbReference type="GeneID" id="118432095"/>
<dbReference type="KEGG" id="bfo:118432095"/>
<gene>
    <name evidence="3" type="primary">LOC118432095</name>
</gene>
<dbReference type="AlphaFoldDB" id="A0A9J7ME01"/>
<dbReference type="InterPro" id="IPR012674">
    <property type="entry name" value="Calycin"/>
</dbReference>
<evidence type="ECO:0000313" key="3">
    <source>
        <dbReference type="RefSeq" id="XP_035699507.1"/>
    </source>
</evidence>
<dbReference type="InterPro" id="IPR031259">
    <property type="entry name" value="ILBP"/>
</dbReference>
<dbReference type="GO" id="GO:0005829">
    <property type="term" value="C:cytosol"/>
    <property type="evidence" value="ECO:0000318"/>
    <property type="project" value="GO_Central"/>
</dbReference>
<dbReference type="OrthoDB" id="354351at2759"/>
<dbReference type="SUPFAM" id="SSF50814">
    <property type="entry name" value="Lipocalins"/>
    <property type="match status" value="1"/>
</dbReference>
<proteinExistence type="inferred from homology"/>
<protein>
    <submittedName>
        <fullName evidence="3">Fatty acid-binding protein, liver-like</fullName>
    </submittedName>
</protein>
<dbReference type="GO" id="GO:0005634">
    <property type="term" value="C:nucleus"/>
    <property type="evidence" value="ECO:0000318"/>
    <property type="project" value="GO_Central"/>
</dbReference>
<organism evidence="2 3">
    <name type="scientific">Branchiostoma floridae</name>
    <name type="common">Florida lancelet</name>
    <name type="synonym">Amphioxus</name>
    <dbReference type="NCBI Taxonomy" id="7739"/>
    <lineage>
        <taxon>Eukaryota</taxon>
        <taxon>Metazoa</taxon>
        <taxon>Chordata</taxon>
        <taxon>Cephalochordata</taxon>
        <taxon>Leptocardii</taxon>
        <taxon>Amphioxiformes</taxon>
        <taxon>Branchiostomatidae</taxon>
        <taxon>Branchiostoma</taxon>
    </lineage>
</organism>
<evidence type="ECO:0000256" key="1">
    <source>
        <dbReference type="ARBA" id="ARBA00008390"/>
    </source>
</evidence>
<dbReference type="GO" id="GO:0015908">
    <property type="term" value="P:fatty acid transport"/>
    <property type="evidence" value="ECO:0000318"/>
    <property type="project" value="GO_Central"/>
</dbReference>
<reference evidence="3" key="2">
    <citation type="submission" date="2025-08" db="UniProtKB">
        <authorList>
            <consortium name="RefSeq"/>
        </authorList>
    </citation>
    <scope>IDENTIFICATION</scope>
    <source>
        <strain evidence="3">S238N-H82</strain>
        <tissue evidence="3">Testes</tissue>
    </source>
</reference>
<dbReference type="Gene3D" id="2.40.128.20">
    <property type="match status" value="1"/>
</dbReference>
<sequence length="141" mass="15907">MPFDLERGTGTWKLSKYSDNFGEIMVKLGVPAEYMDAFKATEVSIECTVSGNTFTDKVTMMGKTTINTYTLGEECEETDHTGTKRKVTYTMDGDTLVYVYPSHDDGKGLVVRQTLRWIDDKTLHHTYNVGDLEGWSEGQKV</sequence>
<dbReference type="GO" id="GO:0005504">
    <property type="term" value="F:fatty acid binding"/>
    <property type="evidence" value="ECO:0000318"/>
    <property type="project" value="GO_Central"/>
</dbReference>
<reference evidence="2" key="1">
    <citation type="journal article" date="2020" name="Nat. Ecol. Evol.">
        <title>Deeply conserved synteny resolves early events in vertebrate evolution.</title>
        <authorList>
            <person name="Simakov O."/>
            <person name="Marletaz F."/>
            <person name="Yue J.X."/>
            <person name="O'Connell B."/>
            <person name="Jenkins J."/>
            <person name="Brandt A."/>
            <person name="Calef R."/>
            <person name="Tung C.H."/>
            <person name="Huang T.K."/>
            <person name="Schmutz J."/>
            <person name="Satoh N."/>
            <person name="Yu J.K."/>
            <person name="Putnam N.H."/>
            <person name="Green R.E."/>
            <person name="Rokhsar D.S."/>
        </authorList>
    </citation>
    <scope>NUCLEOTIDE SEQUENCE [LARGE SCALE GENOMIC DNA]</scope>
    <source>
        <strain evidence="2">S238N-H82</strain>
    </source>
</reference>
<dbReference type="CDD" id="cd00742">
    <property type="entry name" value="FABP"/>
    <property type="match status" value="1"/>
</dbReference>
<dbReference type="OMA" id="QAMRWAD"/>
<dbReference type="RefSeq" id="XP_035699507.1">
    <property type="nucleotide sequence ID" value="XM_035843614.1"/>
</dbReference>
<dbReference type="Pfam" id="PF14651">
    <property type="entry name" value="Lipocalin_7"/>
    <property type="match status" value="1"/>
</dbReference>
<name>A0A9J7ME01_BRAFL</name>
<dbReference type="PANTHER" id="PTHR11955">
    <property type="entry name" value="FATTY ACID BINDING PROTEIN"/>
    <property type="match status" value="1"/>
</dbReference>
<evidence type="ECO:0000313" key="2">
    <source>
        <dbReference type="Proteomes" id="UP000001554"/>
    </source>
</evidence>
<keyword evidence="2" id="KW-1185">Reference proteome</keyword>